<dbReference type="Gene3D" id="1.10.287.1080">
    <property type="entry name" value="MazG-like"/>
    <property type="match status" value="1"/>
</dbReference>
<dbReference type="Pfam" id="PF03819">
    <property type="entry name" value="MazG"/>
    <property type="match status" value="1"/>
</dbReference>
<keyword evidence="2" id="KW-0378">Hydrolase</keyword>
<feature type="domain" description="NTP pyrophosphohydrolase MazG-like" evidence="1">
    <location>
        <begin position="23"/>
        <end position="88"/>
    </location>
</feature>
<dbReference type="EMBL" id="CCXY01000145">
    <property type="protein sequence ID" value="CEG12438.1"/>
    <property type="molecule type" value="Genomic_DNA"/>
</dbReference>
<dbReference type="PANTHER" id="PTHR42702:SF1">
    <property type="entry name" value="REGULATORY PROTEIN FOR BETA-LACTAMASE"/>
    <property type="match status" value="1"/>
</dbReference>
<name>A0A098E8T7_9ZZZZ</name>
<gene>
    <name evidence="2" type="ORF">MSIBF_A2290006</name>
</gene>
<dbReference type="SUPFAM" id="SSF101386">
    <property type="entry name" value="all-alpha NTP pyrophosphatases"/>
    <property type="match status" value="1"/>
</dbReference>
<dbReference type="GO" id="GO:0016787">
    <property type="term" value="F:hydrolase activity"/>
    <property type="evidence" value="ECO:0007669"/>
    <property type="project" value="UniProtKB-KW"/>
</dbReference>
<dbReference type="AlphaFoldDB" id="A0A098E8T7"/>
<evidence type="ECO:0000313" key="2">
    <source>
        <dbReference type="EMBL" id="CEG12438.1"/>
    </source>
</evidence>
<dbReference type="PANTHER" id="PTHR42702">
    <property type="entry name" value="NUCLEOTIDE PYROPHOSPHOHYDROLASE"/>
    <property type="match status" value="1"/>
</dbReference>
<reference evidence="2" key="1">
    <citation type="submission" date="2014-09" db="EMBL/GenBank/DDBJ databases">
        <authorList>
            <person name="Probst J Alexander"/>
        </authorList>
    </citation>
    <scope>NUCLEOTIDE SEQUENCE</scope>
</reference>
<proteinExistence type="predicted"/>
<protein>
    <submittedName>
        <fullName evidence="2">Nucleotide pyrophosphohydrolase</fullName>
    </submittedName>
</protein>
<dbReference type="CDD" id="cd11535">
    <property type="entry name" value="NTP-PPase_SsMazG"/>
    <property type="match status" value="1"/>
</dbReference>
<dbReference type="InterPro" id="IPR004518">
    <property type="entry name" value="MazG-like_dom"/>
</dbReference>
<accession>A0A098E8T7</accession>
<evidence type="ECO:0000259" key="1">
    <source>
        <dbReference type="Pfam" id="PF03819"/>
    </source>
</evidence>
<sequence>MEISEFQKHIKEIYFANDSKRGKEKTFIWLVEEIGELAEEIRKSDKKNKAMEEEFADVFAWLCSEANLYGIEVEKCAIDKYGNGCPKCGKNPCECNIK</sequence>
<organism evidence="2">
    <name type="scientific">groundwater metagenome</name>
    <dbReference type="NCBI Taxonomy" id="717931"/>
    <lineage>
        <taxon>unclassified sequences</taxon>
        <taxon>metagenomes</taxon>
        <taxon>ecological metagenomes</taxon>
    </lineage>
</organism>